<proteinExistence type="predicted"/>
<dbReference type="InterPro" id="IPR007492">
    <property type="entry name" value="LytTR_DNA-bd_dom"/>
</dbReference>
<dbReference type="Pfam" id="PF00072">
    <property type="entry name" value="Response_reg"/>
    <property type="match status" value="1"/>
</dbReference>
<dbReference type="RefSeq" id="WP_173074903.1">
    <property type="nucleotide sequence ID" value="NZ_CP041345.1"/>
</dbReference>
<feature type="domain" description="HTH LytTR-type" evidence="3">
    <location>
        <begin position="145"/>
        <end position="242"/>
    </location>
</feature>
<dbReference type="PANTHER" id="PTHR37299:SF1">
    <property type="entry name" value="STAGE 0 SPORULATION PROTEIN A HOMOLOG"/>
    <property type="match status" value="1"/>
</dbReference>
<dbReference type="AlphaFoldDB" id="A0A7D4C0V7"/>
<evidence type="ECO:0000313" key="4">
    <source>
        <dbReference type="EMBL" id="QKG80304.1"/>
    </source>
</evidence>
<dbReference type="KEGG" id="ttz:FHG85_08535"/>
<dbReference type="PANTHER" id="PTHR37299">
    <property type="entry name" value="TRANSCRIPTIONAL REGULATOR-RELATED"/>
    <property type="match status" value="1"/>
</dbReference>
<dbReference type="InterPro" id="IPR011006">
    <property type="entry name" value="CheY-like_superfamily"/>
</dbReference>
<protein>
    <submittedName>
        <fullName evidence="4">Response regulator transcription factor</fullName>
    </submittedName>
</protein>
<dbReference type="SMART" id="SM00850">
    <property type="entry name" value="LytTR"/>
    <property type="match status" value="1"/>
</dbReference>
<evidence type="ECO:0000259" key="3">
    <source>
        <dbReference type="PROSITE" id="PS50930"/>
    </source>
</evidence>
<reference evidence="4 5" key="1">
    <citation type="submission" date="2019-07" db="EMBL/GenBank/DDBJ databases">
        <title>Thalassofilum flectens gen. nov., sp. nov., a novel moderate thermophilic anaerobe from a shallow sea hot spring in Kunashir Island (Russia), representing a new family in the order Bacteroidales, and proposal of Thalassofilacea fam. nov.</title>
        <authorList>
            <person name="Kochetkova T.V."/>
            <person name="Podosokorskaya O.A."/>
            <person name="Novikov A."/>
            <person name="Elcheninov A.G."/>
            <person name="Toshchakov S.V."/>
            <person name="Kublanov I.V."/>
        </authorList>
    </citation>
    <scope>NUCLEOTIDE SEQUENCE [LARGE SCALE GENOMIC DNA]</scope>
    <source>
        <strain evidence="4 5">38-H</strain>
    </source>
</reference>
<organism evidence="4 5">
    <name type="scientific">Tenuifilum thalassicum</name>
    <dbReference type="NCBI Taxonomy" id="2590900"/>
    <lineage>
        <taxon>Bacteria</taxon>
        <taxon>Pseudomonadati</taxon>
        <taxon>Bacteroidota</taxon>
        <taxon>Bacteroidia</taxon>
        <taxon>Bacteroidales</taxon>
        <taxon>Tenuifilaceae</taxon>
        <taxon>Tenuifilum</taxon>
    </lineage>
</organism>
<dbReference type="Pfam" id="PF04397">
    <property type="entry name" value="LytTR"/>
    <property type="match status" value="1"/>
</dbReference>
<dbReference type="InterPro" id="IPR046947">
    <property type="entry name" value="LytR-like"/>
</dbReference>
<dbReference type="PROSITE" id="PS50930">
    <property type="entry name" value="HTH_LYTTR"/>
    <property type="match status" value="1"/>
</dbReference>
<gene>
    <name evidence="4" type="ORF">FHG85_08535</name>
</gene>
<dbReference type="PROSITE" id="PS50110">
    <property type="entry name" value="RESPONSE_REGULATORY"/>
    <property type="match status" value="1"/>
</dbReference>
<dbReference type="InterPro" id="IPR001789">
    <property type="entry name" value="Sig_transdc_resp-reg_receiver"/>
</dbReference>
<evidence type="ECO:0000313" key="5">
    <source>
        <dbReference type="Proteomes" id="UP000500961"/>
    </source>
</evidence>
<evidence type="ECO:0000259" key="2">
    <source>
        <dbReference type="PROSITE" id="PS50110"/>
    </source>
</evidence>
<keyword evidence="1" id="KW-0597">Phosphoprotein</keyword>
<dbReference type="SUPFAM" id="SSF52172">
    <property type="entry name" value="CheY-like"/>
    <property type="match status" value="1"/>
</dbReference>
<dbReference type="GO" id="GO:0003677">
    <property type="term" value="F:DNA binding"/>
    <property type="evidence" value="ECO:0007669"/>
    <property type="project" value="InterPro"/>
</dbReference>
<sequence>MVKAVIVDDELHARESLNHMLRTYCPTVHVVGEAERIEEAYEVILKSKPDLVFLDMQLTDGLGFDLLRRFDELHFKVIIISAYQEFAIKAFKFSAVDYLLKPIDPDDLARAVDNALSKVYDDSQQQSLNALIENTKNPEKKDKLIVLRNSEETYIVNTSEIVRCESDNNSTNFILADKSRIRVTKTLKEFEELLEECGFVRCHQSHLVNRHHIEKIIRFPSLSLQMDNGDSIPVSFRKRKQL</sequence>
<feature type="domain" description="Response regulatory" evidence="2">
    <location>
        <begin position="3"/>
        <end position="116"/>
    </location>
</feature>
<dbReference type="Gene3D" id="2.40.50.1020">
    <property type="entry name" value="LytTr DNA-binding domain"/>
    <property type="match status" value="1"/>
</dbReference>
<dbReference type="GO" id="GO:0000156">
    <property type="term" value="F:phosphorelay response regulator activity"/>
    <property type="evidence" value="ECO:0007669"/>
    <property type="project" value="InterPro"/>
</dbReference>
<keyword evidence="5" id="KW-1185">Reference proteome</keyword>
<name>A0A7D4C0V7_9BACT</name>
<feature type="modified residue" description="4-aspartylphosphate" evidence="1">
    <location>
        <position position="55"/>
    </location>
</feature>
<dbReference type="EMBL" id="CP041345">
    <property type="protein sequence ID" value="QKG80304.1"/>
    <property type="molecule type" value="Genomic_DNA"/>
</dbReference>
<dbReference type="SMART" id="SM00448">
    <property type="entry name" value="REC"/>
    <property type="match status" value="1"/>
</dbReference>
<dbReference type="Proteomes" id="UP000500961">
    <property type="component" value="Chromosome"/>
</dbReference>
<accession>A0A7D4C0V7</accession>
<dbReference type="Gene3D" id="3.40.50.2300">
    <property type="match status" value="1"/>
</dbReference>
<evidence type="ECO:0000256" key="1">
    <source>
        <dbReference type="PROSITE-ProRule" id="PRU00169"/>
    </source>
</evidence>